<dbReference type="InterPro" id="IPR000835">
    <property type="entry name" value="HTH_MarR-typ"/>
</dbReference>
<dbReference type="InterPro" id="IPR036388">
    <property type="entry name" value="WH-like_DNA-bd_sf"/>
</dbReference>
<dbReference type="GO" id="GO:0003677">
    <property type="term" value="F:DNA binding"/>
    <property type="evidence" value="ECO:0007669"/>
    <property type="project" value="UniProtKB-KW"/>
</dbReference>
<sequence>MTEPKDTGQPPVRHLFGDPEELLMDRAERARKQWQQEVPQVAQRLTPMVLIGRLNEAAQILGRDFLAPAYAEIGLKSGEFDVLATLVRSGPPYKLTPTELYRTTMMSSGGMTARLDKLEKAGLVERSPHPEDRRALSVCLTPKGRELIKSMIPGYVETQHRAVDGLTETEQEQLSSLLEKLIRSVNEKMTG</sequence>
<keyword evidence="1" id="KW-0805">Transcription regulation</keyword>
<dbReference type="EMBL" id="JAEKJZ010000001">
    <property type="protein sequence ID" value="MBN9670138.1"/>
    <property type="molecule type" value="Genomic_DNA"/>
</dbReference>
<keyword evidence="3" id="KW-0804">Transcription</keyword>
<evidence type="ECO:0000256" key="2">
    <source>
        <dbReference type="ARBA" id="ARBA00023125"/>
    </source>
</evidence>
<dbReference type="PANTHER" id="PTHR42756">
    <property type="entry name" value="TRANSCRIPTIONAL REGULATOR, MARR"/>
    <property type="match status" value="1"/>
</dbReference>
<accession>A0A939J1A7</accession>
<dbReference type="SMART" id="SM00347">
    <property type="entry name" value="HTH_MARR"/>
    <property type="match status" value="1"/>
</dbReference>
<dbReference type="Proteomes" id="UP000664096">
    <property type="component" value="Unassembled WGS sequence"/>
</dbReference>
<evidence type="ECO:0000313" key="6">
    <source>
        <dbReference type="Proteomes" id="UP000664096"/>
    </source>
</evidence>
<dbReference type="InterPro" id="IPR036390">
    <property type="entry name" value="WH_DNA-bd_sf"/>
</dbReference>
<feature type="domain" description="HTH marR-type" evidence="4">
    <location>
        <begin position="47"/>
        <end position="183"/>
    </location>
</feature>
<name>A0A939J1A7_9HYPH</name>
<dbReference type="PRINTS" id="PR00598">
    <property type="entry name" value="HTHMARR"/>
</dbReference>
<dbReference type="SUPFAM" id="SSF46785">
    <property type="entry name" value="Winged helix' DNA-binding domain"/>
    <property type="match status" value="1"/>
</dbReference>
<comment type="caution">
    <text evidence="5">The sequence shown here is derived from an EMBL/GenBank/DDBJ whole genome shotgun (WGS) entry which is preliminary data.</text>
</comment>
<gene>
    <name evidence="5" type="ORF">JF539_07290</name>
</gene>
<dbReference type="PANTHER" id="PTHR42756:SF1">
    <property type="entry name" value="TRANSCRIPTIONAL REPRESSOR OF EMRAB OPERON"/>
    <property type="match status" value="1"/>
</dbReference>
<organism evidence="5 6">
    <name type="scientific">Roseibium aggregatum</name>
    <dbReference type="NCBI Taxonomy" id="187304"/>
    <lineage>
        <taxon>Bacteria</taxon>
        <taxon>Pseudomonadati</taxon>
        <taxon>Pseudomonadota</taxon>
        <taxon>Alphaproteobacteria</taxon>
        <taxon>Hyphomicrobiales</taxon>
        <taxon>Stappiaceae</taxon>
        <taxon>Roseibium</taxon>
    </lineage>
</organism>
<dbReference type="Pfam" id="PF12802">
    <property type="entry name" value="MarR_2"/>
    <property type="match status" value="1"/>
</dbReference>
<dbReference type="AlphaFoldDB" id="A0A939J1A7"/>
<protein>
    <submittedName>
        <fullName evidence="5">MarR family transcriptional regulator</fullName>
    </submittedName>
</protein>
<dbReference type="PROSITE" id="PS50995">
    <property type="entry name" value="HTH_MARR_2"/>
    <property type="match status" value="1"/>
</dbReference>
<evidence type="ECO:0000256" key="3">
    <source>
        <dbReference type="ARBA" id="ARBA00023163"/>
    </source>
</evidence>
<keyword evidence="2" id="KW-0238">DNA-binding</keyword>
<dbReference type="GO" id="GO:0003700">
    <property type="term" value="F:DNA-binding transcription factor activity"/>
    <property type="evidence" value="ECO:0007669"/>
    <property type="project" value="InterPro"/>
</dbReference>
<proteinExistence type="predicted"/>
<dbReference type="Gene3D" id="1.10.10.10">
    <property type="entry name" value="Winged helix-like DNA-binding domain superfamily/Winged helix DNA-binding domain"/>
    <property type="match status" value="1"/>
</dbReference>
<evidence type="ECO:0000313" key="5">
    <source>
        <dbReference type="EMBL" id="MBN9670138.1"/>
    </source>
</evidence>
<evidence type="ECO:0000259" key="4">
    <source>
        <dbReference type="PROSITE" id="PS50995"/>
    </source>
</evidence>
<evidence type="ECO:0000256" key="1">
    <source>
        <dbReference type="ARBA" id="ARBA00023015"/>
    </source>
</evidence>
<reference evidence="5" key="1">
    <citation type="submission" date="2020-12" db="EMBL/GenBank/DDBJ databases">
        <title>Oil enriched cultivation method for isolating marine PHA-producing bacteria.</title>
        <authorList>
            <person name="Zheng W."/>
            <person name="Yu S."/>
            <person name="Huang Y."/>
        </authorList>
    </citation>
    <scope>NUCLEOTIDE SEQUENCE</scope>
    <source>
        <strain evidence="5">SY-2-12</strain>
    </source>
</reference>